<dbReference type="AlphaFoldDB" id="A0A6C0I2C3"/>
<feature type="compositionally biased region" description="Acidic residues" evidence="1">
    <location>
        <begin position="8"/>
        <end position="23"/>
    </location>
</feature>
<evidence type="ECO:0000313" key="2">
    <source>
        <dbReference type="EMBL" id="QHT86565.1"/>
    </source>
</evidence>
<evidence type="ECO:0000256" key="1">
    <source>
        <dbReference type="SAM" id="MobiDB-lite"/>
    </source>
</evidence>
<sequence length="151" mass="17242">MEQGFDTSDSESDTSDSESDTSDTEITSYFPHSTIMNRNWLPYRSGDCSLSFRIPNTKMSNAYDKNGIEINPPKKGFPYIINGHRVWVRALSTERYNEETEYSLQVLVYNRINNHYGWSSARPSSTDPEILTVCTSGPIWKQLGEMVDNIP</sequence>
<accession>A0A6C0I2C3</accession>
<feature type="region of interest" description="Disordered" evidence="1">
    <location>
        <begin position="1"/>
        <end position="28"/>
    </location>
</feature>
<protein>
    <submittedName>
        <fullName evidence="2">Uncharacterized protein</fullName>
    </submittedName>
</protein>
<reference evidence="2" key="1">
    <citation type="journal article" date="2020" name="Nature">
        <title>Giant virus diversity and host interactions through global metagenomics.</title>
        <authorList>
            <person name="Schulz F."/>
            <person name="Roux S."/>
            <person name="Paez-Espino D."/>
            <person name="Jungbluth S."/>
            <person name="Walsh D.A."/>
            <person name="Denef V.J."/>
            <person name="McMahon K.D."/>
            <person name="Konstantinidis K.T."/>
            <person name="Eloe-Fadrosh E.A."/>
            <person name="Kyrpides N.C."/>
            <person name="Woyke T."/>
        </authorList>
    </citation>
    <scope>NUCLEOTIDE SEQUENCE</scope>
    <source>
        <strain evidence="2">GVMAG-M-3300023184-186</strain>
    </source>
</reference>
<proteinExistence type="predicted"/>
<organism evidence="2">
    <name type="scientific">viral metagenome</name>
    <dbReference type="NCBI Taxonomy" id="1070528"/>
    <lineage>
        <taxon>unclassified sequences</taxon>
        <taxon>metagenomes</taxon>
        <taxon>organismal metagenomes</taxon>
    </lineage>
</organism>
<dbReference type="EMBL" id="MN740071">
    <property type="protein sequence ID" value="QHT86565.1"/>
    <property type="molecule type" value="Genomic_DNA"/>
</dbReference>
<name>A0A6C0I2C3_9ZZZZ</name>